<evidence type="ECO:0000313" key="2">
    <source>
        <dbReference type="Proteomes" id="UP000244193"/>
    </source>
</evidence>
<protein>
    <submittedName>
        <fullName evidence="1">Uncharacterized protein</fullName>
    </submittedName>
</protein>
<accession>A0A2S0RH90</accession>
<dbReference type="Proteomes" id="UP000244193">
    <property type="component" value="Chromosome"/>
</dbReference>
<organism evidence="1 2">
    <name type="scientific">Flavobacterium magnum</name>
    <dbReference type="NCBI Taxonomy" id="2162713"/>
    <lineage>
        <taxon>Bacteria</taxon>
        <taxon>Pseudomonadati</taxon>
        <taxon>Bacteroidota</taxon>
        <taxon>Flavobacteriia</taxon>
        <taxon>Flavobacteriales</taxon>
        <taxon>Flavobacteriaceae</taxon>
        <taxon>Flavobacterium</taxon>
    </lineage>
</organism>
<keyword evidence="2" id="KW-1185">Reference proteome</keyword>
<dbReference type="OrthoDB" id="764655at2"/>
<proteinExistence type="predicted"/>
<dbReference type="KEGG" id="fmg:HYN48_13345"/>
<sequence length="166" mass="19790">MKQIFLLFSLAISTFFIHDLTGEYVNLAGEKMTLNKDKSFLHFFQVGHIAYWQKGIWKEKDNILYLEPIMIYDTLRRKNMPDRLILSIDLKPDLHIYVDDETSYDNNELRKHQADINTTYRRYRIKNNKLTAIKFDGTLNTSEPKHELLMDDSPENYYDPSYVKVD</sequence>
<reference evidence="1 2" key="1">
    <citation type="submission" date="2018-04" db="EMBL/GenBank/DDBJ databases">
        <title>Genome sequencing of Flavobacterium sp. HYN0048.</title>
        <authorList>
            <person name="Yi H."/>
            <person name="Baek C."/>
        </authorList>
    </citation>
    <scope>NUCLEOTIDE SEQUENCE [LARGE SCALE GENOMIC DNA]</scope>
    <source>
        <strain evidence="1 2">HYN0048</strain>
    </source>
</reference>
<dbReference type="AlphaFoldDB" id="A0A2S0RH90"/>
<dbReference type="EMBL" id="CP028811">
    <property type="protein sequence ID" value="AWA30985.1"/>
    <property type="molecule type" value="Genomic_DNA"/>
</dbReference>
<dbReference type="RefSeq" id="WP_108372516.1">
    <property type="nucleotide sequence ID" value="NZ_CP028811.1"/>
</dbReference>
<gene>
    <name evidence="1" type="ORF">HYN48_13345</name>
</gene>
<evidence type="ECO:0000313" key="1">
    <source>
        <dbReference type="EMBL" id="AWA30985.1"/>
    </source>
</evidence>
<name>A0A2S0RH90_9FLAO</name>